<dbReference type="AlphaFoldDB" id="B3PM06"/>
<evidence type="ECO:0000256" key="1">
    <source>
        <dbReference type="SAM" id="Phobius"/>
    </source>
</evidence>
<protein>
    <submittedName>
        <fullName evidence="2">Uncharacterized protein</fullName>
    </submittedName>
</protein>
<keyword evidence="1" id="KW-0812">Transmembrane</keyword>
<dbReference type="HOGENOM" id="CLU_2220192_0_0_14"/>
<name>B3PM06_META1</name>
<keyword evidence="1" id="KW-1133">Transmembrane helix</keyword>
<organism evidence="2 3">
    <name type="scientific">Metamycoplasma arthritidis (strain 158L3-1)</name>
    <name type="common">Mycoplasma arthritidis</name>
    <dbReference type="NCBI Taxonomy" id="243272"/>
    <lineage>
        <taxon>Bacteria</taxon>
        <taxon>Bacillati</taxon>
        <taxon>Mycoplasmatota</taxon>
        <taxon>Mycoplasmoidales</taxon>
        <taxon>Metamycoplasmataceae</taxon>
        <taxon>Metamycoplasma</taxon>
    </lineage>
</organism>
<feature type="transmembrane region" description="Helical" evidence="1">
    <location>
        <begin position="71"/>
        <end position="96"/>
    </location>
</feature>
<reference evidence="2 3" key="1">
    <citation type="journal article" date="2008" name="Infect. Immun.">
        <title>Genome of Mycoplasma arthritidis.</title>
        <authorList>
            <person name="Dybvig K."/>
            <person name="Zuhua C."/>
            <person name="Lao P."/>
            <person name="Jordan D.S."/>
            <person name="French C.T."/>
            <person name="Tu A.H."/>
            <person name="Loraine A.E."/>
        </authorList>
    </citation>
    <scope>NUCLEOTIDE SEQUENCE [LARGE SCALE GENOMIC DNA]</scope>
    <source>
        <strain evidence="2 3">158L3-1</strain>
    </source>
</reference>
<dbReference type="Proteomes" id="UP000008812">
    <property type="component" value="Chromosome"/>
</dbReference>
<feature type="transmembrane region" description="Helical" evidence="1">
    <location>
        <begin position="35"/>
        <end position="59"/>
    </location>
</feature>
<dbReference type="KEGG" id="mat:MARTH_orf120"/>
<evidence type="ECO:0000313" key="2">
    <source>
        <dbReference type="EMBL" id="ACF07058.1"/>
    </source>
</evidence>
<keyword evidence="1" id="KW-0472">Membrane</keyword>
<evidence type="ECO:0000313" key="3">
    <source>
        <dbReference type="Proteomes" id="UP000008812"/>
    </source>
</evidence>
<proteinExistence type="predicted"/>
<dbReference type="STRING" id="243272.MARTH_orf120"/>
<accession>B3PM06</accession>
<keyword evidence="3" id="KW-1185">Reference proteome</keyword>
<feature type="transmembrane region" description="Helical" evidence="1">
    <location>
        <begin position="6"/>
        <end position="28"/>
    </location>
</feature>
<dbReference type="EMBL" id="CP001047">
    <property type="protein sequence ID" value="ACF07058.1"/>
    <property type="molecule type" value="Genomic_DNA"/>
</dbReference>
<dbReference type="RefSeq" id="WP_012498015.1">
    <property type="nucleotide sequence ID" value="NC_011025.1"/>
</dbReference>
<gene>
    <name evidence="2" type="ordered locus">MARTH_orf120</name>
</gene>
<sequence length="106" mass="11490">MDLKLSITFLVLGVLFLAFNGAVIGMSFKKAMPKVTVILSTLVTGFLFALCIFAIFAISAHALAVNGSKNAAAITLLIFWVIFLVGLIAVGIMHFIRLVFIKKPLY</sequence>